<dbReference type="Pfam" id="PF08645">
    <property type="entry name" value="PNK3P"/>
    <property type="match status" value="1"/>
</dbReference>
<evidence type="ECO:0000256" key="1">
    <source>
        <dbReference type="SAM" id="MobiDB-lite"/>
    </source>
</evidence>
<name>A0A5C5G691_9BASI</name>
<feature type="compositionally biased region" description="Polar residues" evidence="1">
    <location>
        <begin position="33"/>
        <end position="43"/>
    </location>
</feature>
<dbReference type="SUPFAM" id="SSF56784">
    <property type="entry name" value="HAD-like"/>
    <property type="match status" value="1"/>
</dbReference>
<reference evidence="2 3" key="1">
    <citation type="submission" date="2019-03" db="EMBL/GenBank/DDBJ databases">
        <title>Rhodosporidium diobovatum UCD-FST 08-225 genome sequencing, assembly, and annotation.</title>
        <authorList>
            <person name="Fakankun I.U."/>
            <person name="Fristensky B."/>
            <person name="Levin D.B."/>
        </authorList>
    </citation>
    <scope>NUCLEOTIDE SEQUENCE [LARGE SCALE GENOMIC DNA]</scope>
    <source>
        <strain evidence="2 3">UCD-FST 08-225</strain>
    </source>
</reference>
<keyword evidence="3" id="KW-1185">Reference proteome</keyword>
<dbReference type="PANTHER" id="PTHR12083:SF9">
    <property type="entry name" value="BIFUNCTIONAL POLYNUCLEOTIDE PHOSPHATASE_KINASE"/>
    <property type="match status" value="1"/>
</dbReference>
<dbReference type="Gene3D" id="3.40.50.300">
    <property type="entry name" value="P-loop containing nucleotide triphosphate hydrolases"/>
    <property type="match status" value="1"/>
</dbReference>
<dbReference type="EMBL" id="SOZI01000002">
    <property type="protein sequence ID" value="TNY24578.1"/>
    <property type="molecule type" value="Genomic_DNA"/>
</dbReference>
<dbReference type="NCBIfam" id="TIGR01662">
    <property type="entry name" value="HAD-SF-IIIA"/>
    <property type="match status" value="1"/>
</dbReference>
<dbReference type="InterPro" id="IPR036412">
    <property type="entry name" value="HAD-like_sf"/>
</dbReference>
<feature type="compositionally biased region" description="Basic and acidic residues" evidence="1">
    <location>
        <begin position="64"/>
        <end position="73"/>
    </location>
</feature>
<evidence type="ECO:0000313" key="2">
    <source>
        <dbReference type="EMBL" id="TNY24578.1"/>
    </source>
</evidence>
<comment type="caution">
    <text evidence="2">The sequence shown here is derived from an EMBL/GenBank/DDBJ whole genome shotgun (WGS) entry which is preliminary data.</text>
</comment>
<dbReference type="InterPro" id="IPR027417">
    <property type="entry name" value="P-loop_NTPase"/>
</dbReference>
<dbReference type="PANTHER" id="PTHR12083">
    <property type="entry name" value="BIFUNCTIONAL POLYNUCLEOTIDE PHOSPHATASE/KINASE"/>
    <property type="match status" value="1"/>
</dbReference>
<dbReference type="AlphaFoldDB" id="A0A5C5G691"/>
<dbReference type="InterPro" id="IPR006551">
    <property type="entry name" value="Polynucleotide_phosphatase"/>
</dbReference>
<gene>
    <name evidence="2" type="ORF">DMC30DRAFT_113394</name>
</gene>
<dbReference type="SUPFAM" id="SSF52540">
    <property type="entry name" value="P-loop containing nucleoside triphosphate hydrolases"/>
    <property type="match status" value="1"/>
</dbReference>
<feature type="compositionally biased region" description="Low complexity" evidence="1">
    <location>
        <begin position="1"/>
        <end position="28"/>
    </location>
</feature>
<dbReference type="GO" id="GO:0006281">
    <property type="term" value="P:DNA repair"/>
    <property type="evidence" value="ECO:0007669"/>
    <property type="project" value="TreeGrafter"/>
</dbReference>
<accession>A0A5C5G691</accession>
<sequence>MQSAAPTRVARAARAAAAAAPLAASSTAGSLDLPTSSTASSGPARSGPAHSHTAGAPNKKRARQRQDKPRLEGKWLPVLQGRSPRGRGCGHFVYGTPTPSTKIAAFDLDGTVIRPLGGKAFPKSSFDWEFCGPEVVPKLRATYRQGYSLLLISNQASSVPSLASDFRKKLPFVARKIGVPLRAFACFDFDEFRKPAPGMWHAFAERFNGGASIDYSASFYVGDAAGRPADHADTDRKFALNTGLRFLTPEQFFLGHEADPDWTLWGWHPHAYDHTLPPPPQLADPAAATLGADDAPEVVLLVGPPAVGKTAYAAQLEQEGYLVLRLPRDAAPAALEPALHAALTRPPSSGAPTPRGLIIDASLPTRRARARLLAAVRASAAPVRTRCVVWTACAGGGDGAEQGVRMGSDEDTREVVELGRHNAVFRLATGAGEGQGEGAAGLTPLREFEAWARCYEVPTLAEGFTTLTPHRFSFSPSQSGGVPLSRWTQWLADAYPGKAKKTGRVALRGADLLVRPGAVARAEER</sequence>
<evidence type="ECO:0000313" key="3">
    <source>
        <dbReference type="Proteomes" id="UP000311382"/>
    </source>
</evidence>
<proteinExistence type="predicted"/>
<dbReference type="InterPro" id="IPR006549">
    <property type="entry name" value="HAD-SF_hydro_IIIA"/>
</dbReference>
<dbReference type="OrthoDB" id="19045at2759"/>
<dbReference type="Gene3D" id="3.40.50.1000">
    <property type="entry name" value="HAD superfamily/HAD-like"/>
    <property type="match status" value="1"/>
</dbReference>
<dbReference type="GO" id="GO:0003690">
    <property type="term" value="F:double-stranded DNA binding"/>
    <property type="evidence" value="ECO:0007669"/>
    <property type="project" value="TreeGrafter"/>
</dbReference>
<dbReference type="NCBIfam" id="TIGR01664">
    <property type="entry name" value="DNA-3'-Pase"/>
    <property type="match status" value="1"/>
</dbReference>
<dbReference type="GO" id="GO:0046404">
    <property type="term" value="F:ATP-dependent polydeoxyribonucleotide 5'-hydroxyl-kinase activity"/>
    <property type="evidence" value="ECO:0007669"/>
    <property type="project" value="TreeGrafter"/>
</dbReference>
<feature type="region of interest" description="Disordered" evidence="1">
    <location>
        <begin position="1"/>
        <end position="83"/>
    </location>
</feature>
<dbReference type="Proteomes" id="UP000311382">
    <property type="component" value="Unassembled WGS sequence"/>
</dbReference>
<dbReference type="STRING" id="5288.A0A5C5G691"/>
<organism evidence="2 3">
    <name type="scientific">Rhodotorula diobovata</name>
    <dbReference type="NCBI Taxonomy" id="5288"/>
    <lineage>
        <taxon>Eukaryota</taxon>
        <taxon>Fungi</taxon>
        <taxon>Dikarya</taxon>
        <taxon>Basidiomycota</taxon>
        <taxon>Pucciniomycotina</taxon>
        <taxon>Microbotryomycetes</taxon>
        <taxon>Sporidiobolales</taxon>
        <taxon>Sporidiobolaceae</taxon>
        <taxon>Rhodotorula</taxon>
    </lineage>
</organism>
<protein>
    <submittedName>
        <fullName evidence="2">Putative DNA 3'-phosphatase Tpp1</fullName>
    </submittedName>
</protein>
<dbReference type="InterPro" id="IPR013954">
    <property type="entry name" value="PNK3P"/>
</dbReference>
<dbReference type="InterPro" id="IPR023214">
    <property type="entry name" value="HAD_sf"/>
</dbReference>
<dbReference type="GO" id="GO:0046403">
    <property type="term" value="F:polynucleotide 3'-phosphatase activity"/>
    <property type="evidence" value="ECO:0007669"/>
    <property type="project" value="TreeGrafter"/>
</dbReference>